<evidence type="ECO:0000256" key="3">
    <source>
        <dbReference type="ARBA" id="ARBA00022679"/>
    </source>
</evidence>
<dbReference type="EMBL" id="UOEI01000232">
    <property type="protein sequence ID" value="VAV98433.1"/>
    <property type="molecule type" value="Genomic_DNA"/>
</dbReference>
<dbReference type="GO" id="GO:0009164">
    <property type="term" value="P:nucleoside catabolic process"/>
    <property type="evidence" value="ECO:0007669"/>
    <property type="project" value="UniProtKB-ARBA"/>
</dbReference>
<comment type="similarity">
    <text evidence="1">Belongs to the PNP/UDP phosphorylase family.</text>
</comment>
<gene>
    <name evidence="5" type="ORF">MNBD_ACTINO01-664</name>
</gene>
<dbReference type="SUPFAM" id="SSF53167">
    <property type="entry name" value="Purine and uridine phosphorylases"/>
    <property type="match status" value="1"/>
</dbReference>
<dbReference type="PROSITE" id="PS01232">
    <property type="entry name" value="PNP_UDP_1"/>
    <property type="match status" value="1"/>
</dbReference>
<dbReference type="GO" id="GO:0005829">
    <property type="term" value="C:cytosol"/>
    <property type="evidence" value="ECO:0007669"/>
    <property type="project" value="TreeGrafter"/>
</dbReference>
<keyword evidence="2 5" id="KW-0328">Glycosyltransferase</keyword>
<evidence type="ECO:0000259" key="4">
    <source>
        <dbReference type="Pfam" id="PF01048"/>
    </source>
</evidence>
<organism evidence="5">
    <name type="scientific">hydrothermal vent metagenome</name>
    <dbReference type="NCBI Taxonomy" id="652676"/>
    <lineage>
        <taxon>unclassified sequences</taxon>
        <taxon>metagenomes</taxon>
        <taxon>ecological metagenomes</taxon>
    </lineage>
</organism>
<reference evidence="5" key="1">
    <citation type="submission" date="2018-06" db="EMBL/GenBank/DDBJ databases">
        <authorList>
            <person name="Zhirakovskaya E."/>
        </authorList>
    </citation>
    <scope>NUCLEOTIDE SEQUENCE</scope>
</reference>
<dbReference type="GO" id="GO:0004850">
    <property type="term" value="F:uridine phosphorylase activity"/>
    <property type="evidence" value="ECO:0007669"/>
    <property type="project" value="UniProtKB-EC"/>
</dbReference>
<dbReference type="InterPro" id="IPR000845">
    <property type="entry name" value="Nucleoside_phosphorylase_d"/>
</dbReference>
<sequence>MTREYHIQTSEGDLAPYVLLPGDPGRVEVIASLWDEAHHVATNREYVTYTGTYKGVPISCTSTGIGAPSTAIAMEELARCGVTTFFRVGTCGTFLDGVDNGDMAIFDSAMRLDGASAGYAPIEYPAVASHEVTAAAIAAANGLGLSYHVGTTRSADTFYARHPRPGSSFGGFWQSSWEHDFHDLKLLNVLGAEMEASLIFVLARIWGLRAGGGAVVLDNILDVSGDSGEFDPEDQFEHGTDQIMRLAGFGCETIKVLHDADTV</sequence>
<dbReference type="InterPro" id="IPR035994">
    <property type="entry name" value="Nucleoside_phosphorylase_sf"/>
</dbReference>
<dbReference type="CDD" id="cd17767">
    <property type="entry name" value="UP_EcUdp-like"/>
    <property type="match status" value="1"/>
</dbReference>
<dbReference type="AlphaFoldDB" id="A0A3B0SPQ9"/>
<accession>A0A3B0SPQ9</accession>
<dbReference type="Gene3D" id="3.40.50.1580">
    <property type="entry name" value="Nucleoside phosphorylase domain"/>
    <property type="match status" value="1"/>
</dbReference>
<dbReference type="Pfam" id="PF01048">
    <property type="entry name" value="PNP_UDP_1"/>
    <property type="match status" value="1"/>
</dbReference>
<protein>
    <submittedName>
        <fullName evidence="5">Uridine phosphorylase</fullName>
        <ecNumber evidence="5">2.4.2.3</ecNumber>
    </submittedName>
</protein>
<name>A0A3B0SPQ9_9ZZZZ</name>
<evidence type="ECO:0000313" key="5">
    <source>
        <dbReference type="EMBL" id="VAV98433.1"/>
    </source>
</evidence>
<dbReference type="InterPro" id="IPR018016">
    <property type="entry name" value="Nucleoside_phosphorylase_CS"/>
</dbReference>
<evidence type="ECO:0000256" key="2">
    <source>
        <dbReference type="ARBA" id="ARBA00022676"/>
    </source>
</evidence>
<keyword evidence="3 5" id="KW-0808">Transferase</keyword>
<dbReference type="PANTHER" id="PTHR43691:SF13">
    <property type="entry name" value="URIDINE PHOSPHORYLASE"/>
    <property type="match status" value="1"/>
</dbReference>
<dbReference type="PANTHER" id="PTHR43691">
    <property type="entry name" value="URIDINE PHOSPHORYLASE"/>
    <property type="match status" value="1"/>
</dbReference>
<dbReference type="EC" id="2.4.2.3" evidence="5"/>
<feature type="domain" description="Nucleoside phosphorylase" evidence="4">
    <location>
        <begin position="17"/>
        <end position="236"/>
    </location>
</feature>
<proteinExistence type="inferred from homology"/>
<evidence type="ECO:0000256" key="1">
    <source>
        <dbReference type="ARBA" id="ARBA00010456"/>
    </source>
</evidence>